<dbReference type="PROSITE" id="PS50928">
    <property type="entry name" value="ABC_TM1"/>
    <property type="match status" value="1"/>
</dbReference>
<feature type="domain" description="ABC transmembrane type-1" evidence="8">
    <location>
        <begin position="96"/>
        <end position="291"/>
    </location>
</feature>
<dbReference type="Pfam" id="PF00528">
    <property type="entry name" value="BPD_transp_1"/>
    <property type="match status" value="1"/>
</dbReference>
<keyword evidence="6 7" id="KW-0472">Membrane</keyword>
<organism evidence="9 10">
    <name type="scientific">Paenibacillus spongiae</name>
    <dbReference type="NCBI Taxonomy" id="2909671"/>
    <lineage>
        <taxon>Bacteria</taxon>
        <taxon>Bacillati</taxon>
        <taxon>Bacillota</taxon>
        <taxon>Bacilli</taxon>
        <taxon>Bacillales</taxon>
        <taxon>Paenibacillaceae</taxon>
        <taxon>Paenibacillus</taxon>
    </lineage>
</organism>
<evidence type="ECO:0000313" key="9">
    <source>
        <dbReference type="EMBL" id="UVI31281.1"/>
    </source>
</evidence>
<feature type="transmembrane region" description="Helical" evidence="7">
    <location>
        <begin position="97"/>
        <end position="122"/>
    </location>
</feature>
<dbReference type="CDD" id="cd06261">
    <property type="entry name" value="TM_PBP2"/>
    <property type="match status" value="1"/>
</dbReference>
<sequence length="312" mass="35353">MTANQTKLTSLARQSERSKQIKLAKQRDTSQLAVSLVAYVFIGAFALFCFIPFWLVYIGSFTAESQIVQGFRMLPTKFTLDAYRFLLQGSQVYQSGFVSVFITVVGTAGAVLITSMFAYVAAHPKVKYRYVLSFYIYFTMLFPPGLVGYYLLISNWLGLRDSLLALLLPLLFSAFNSFLMTSYFRTLPFELNEAATVDGAHELYIFFRIIWPVSMPVIATIALFYALSYWNDWFNALMFIDDPHNQPLQMMLRRIVSNSQNLDYLNTNVNIPVSATGVQLSAVVITIGPIIFLYPFLQRYFIKGITIGAVKG</sequence>
<dbReference type="Gene3D" id="1.10.3720.10">
    <property type="entry name" value="MetI-like"/>
    <property type="match status" value="1"/>
</dbReference>
<name>A0ABY5SBF0_9BACL</name>
<comment type="similarity">
    <text evidence="7">Belongs to the binding-protein-dependent transport system permease family.</text>
</comment>
<evidence type="ECO:0000256" key="2">
    <source>
        <dbReference type="ARBA" id="ARBA00022448"/>
    </source>
</evidence>
<reference evidence="9" key="1">
    <citation type="submission" date="2022-01" db="EMBL/GenBank/DDBJ databases">
        <title>Paenibacillus spongiae sp. nov., isolated from marine sponge.</title>
        <authorList>
            <person name="Li Z."/>
            <person name="Zhang M."/>
        </authorList>
    </citation>
    <scope>NUCLEOTIDE SEQUENCE</scope>
    <source>
        <strain evidence="9">PHS-Z3</strain>
    </source>
</reference>
<feature type="transmembrane region" description="Helical" evidence="7">
    <location>
        <begin position="278"/>
        <end position="297"/>
    </location>
</feature>
<keyword evidence="5 7" id="KW-1133">Transmembrane helix</keyword>
<evidence type="ECO:0000256" key="7">
    <source>
        <dbReference type="RuleBase" id="RU363032"/>
    </source>
</evidence>
<evidence type="ECO:0000256" key="1">
    <source>
        <dbReference type="ARBA" id="ARBA00004651"/>
    </source>
</evidence>
<evidence type="ECO:0000256" key="4">
    <source>
        <dbReference type="ARBA" id="ARBA00022692"/>
    </source>
</evidence>
<dbReference type="EMBL" id="CP091430">
    <property type="protein sequence ID" value="UVI31281.1"/>
    <property type="molecule type" value="Genomic_DNA"/>
</dbReference>
<keyword evidence="10" id="KW-1185">Reference proteome</keyword>
<comment type="subcellular location">
    <subcellularLocation>
        <location evidence="1 7">Cell membrane</location>
        <topology evidence="1 7">Multi-pass membrane protein</topology>
    </subcellularLocation>
</comment>
<protein>
    <submittedName>
        <fullName evidence="9">Carbohydrate ABC transporter permease</fullName>
    </submittedName>
</protein>
<dbReference type="SUPFAM" id="SSF161098">
    <property type="entry name" value="MetI-like"/>
    <property type="match status" value="1"/>
</dbReference>
<feature type="transmembrane region" description="Helical" evidence="7">
    <location>
        <begin position="163"/>
        <end position="184"/>
    </location>
</feature>
<keyword evidence="4 7" id="KW-0812">Transmembrane</keyword>
<keyword evidence="2 7" id="KW-0813">Transport</keyword>
<dbReference type="Proteomes" id="UP001057877">
    <property type="component" value="Chromosome"/>
</dbReference>
<gene>
    <name evidence="9" type="ORF">L1F29_05405</name>
</gene>
<feature type="transmembrane region" description="Helical" evidence="7">
    <location>
        <begin position="134"/>
        <end position="157"/>
    </location>
</feature>
<feature type="transmembrane region" description="Helical" evidence="7">
    <location>
        <begin position="205"/>
        <end position="227"/>
    </location>
</feature>
<feature type="transmembrane region" description="Helical" evidence="7">
    <location>
        <begin position="32"/>
        <end position="55"/>
    </location>
</feature>
<evidence type="ECO:0000256" key="3">
    <source>
        <dbReference type="ARBA" id="ARBA00022475"/>
    </source>
</evidence>
<keyword evidence="3" id="KW-1003">Cell membrane</keyword>
<dbReference type="PANTHER" id="PTHR43744">
    <property type="entry name" value="ABC TRANSPORTER PERMEASE PROTEIN MG189-RELATED-RELATED"/>
    <property type="match status" value="1"/>
</dbReference>
<accession>A0ABY5SBF0</accession>
<evidence type="ECO:0000313" key="10">
    <source>
        <dbReference type="Proteomes" id="UP001057877"/>
    </source>
</evidence>
<dbReference type="InterPro" id="IPR000515">
    <property type="entry name" value="MetI-like"/>
</dbReference>
<dbReference type="RefSeq" id="WP_258387345.1">
    <property type="nucleotide sequence ID" value="NZ_CP091430.1"/>
</dbReference>
<evidence type="ECO:0000256" key="5">
    <source>
        <dbReference type="ARBA" id="ARBA00022989"/>
    </source>
</evidence>
<dbReference type="PANTHER" id="PTHR43744:SF9">
    <property type="entry name" value="POLYGALACTURONAN_RHAMNOGALACTURONAN TRANSPORT SYSTEM PERMEASE PROTEIN YTCP"/>
    <property type="match status" value="1"/>
</dbReference>
<dbReference type="InterPro" id="IPR035906">
    <property type="entry name" value="MetI-like_sf"/>
</dbReference>
<evidence type="ECO:0000259" key="8">
    <source>
        <dbReference type="PROSITE" id="PS50928"/>
    </source>
</evidence>
<evidence type="ECO:0000256" key="6">
    <source>
        <dbReference type="ARBA" id="ARBA00023136"/>
    </source>
</evidence>
<proteinExistence type="inferred from homology"/>